<name>A0A5B0VKY5_9GAMM</name>
<keyword evidence="2" id="KW-0808">Transferase</keyword>
<dbReference type="GO" id="GO:0016740">
    <property type="term" value="F:transferase activity"/>
    <property type="evidence" value="ECO:0007669"/>
    <property type="project" value="UniProtKB-KW"/>
</dbReference>
<sequence>MDISVILATYNRDDILQKTLKSFENLNTDGFSWELIIVDNCGLQSTQKLVESYTDLLPLKFLQETRPGKNYAISKGLSHSVGELLVFTDDDIVADKDWLLNMLIGSQNFPNYHMFGGKITPTFPPERALDQCINLEHPISKTAYGILDLGPEDQEITANNIWGANMAVKREVFDSGLAFDNSVGPSQKQNYTMGSEASLLIPAEKAGFKSIYLSKAHVLHQIRPEQTSIKWMKQRALRMGRGKAAIADEYGRFKTIAGIPRFIYKKLALSKLRSLAFLLTRNHNQYFDETMSYWTWLGVAQYHKSGPPLSLTKK</sequence>
<dbReference type="RefSeq" id="WP_149599479.1">
    <property type="nucleotide sequence ID" value="NZ_VTUU01000002.1"/>
</dbReference>
<dbReference type="InterPro" id="IPR029044">
    <property type="entry name" value="Nucleotide-diphossugar_trans"/>
</dbReference>
<dbReference type="InterPro" id="IPR050834">
    <property type="entry name" value="Glycosyltransf_2"/>
</dbReference>
<dbReference type="CDD" id="cd00761">
    <property type="entry name" value="Glyco_tranf_GTA_type"/>
    <property type="match status" value="1"/>
</dbReference>
<protein>
    <submittedName>
        <fullName evidence="2">Glycosyltransferase family 2 protein</fullName>
    </submittedName>
</protein>
<dbReference type="SUPFAM" id="SSF53448">
    <property type="entry name" value="Nucleotide-diphospho-sugar transferases"/>
    <property type="match status" value="1"/>
</dbReference>
<comment type="caution">
    <text evidence="2">The sequence shown here is derived from an EMBL/GenBank/DDBJ whole genome shotgun (WGS) entry which is preliminary data.</text>
</comment>
<dbReference type="Pfam" id="PF00535">
    <property type="entry name" value="Glycos_transf_2"/>
    <property type="match status" value="1"/>
</dbReference>
<dbReference type="Proteomes" id="UP000323161">
    <property type="component" value="Unassembled WGS sequence"/>
</dbReference>
<accession>A0A5B0VKY5</accession>
<dbReference type="InterPro" id="IPR001173">
    <property type="entry name" value="Glyco_trans_2-like"/>
</dbReference>
<dbReference type="AlphaFoldDB" id="A0A5B0VKY5"/>
<reference evidence="2 3" key="1">
    <citation type="submission" date="2019-08" db="EMBL/GenBank/DDBJ databases">
        <title>Marinobacter ZYF650 sp. nov., a marine bacterium isolated from seawater of the Mariana trench.</title>
        <authorList>
            <person name="Ahmad W."/>
        </authorList>
    </citation>
    <scope>NUCLEOTIDE SEQUENCE [LARGE SCALE GENOMIC DNA]</scope>
    <source>
        <strain evidence="2 3">ZYF650</strain>
    </source>
</reference>
<dbReference type="PANTHER" id="PTHR43685">
    <property type="entry name" value="GLYCOSYLTRANSFERASE"/>
    <property type="match status" value="1"/>
</dbReference>
<proteinExistence type="predicted"/>
<organism evidence="2 3">
    <name type="scientific">Marinobacter salinexigens</name>
    <dbReference type="NCBI Taxonomy" id="2919747"/>
    <lineage>
        <taxon>Bacteria</taxon>
        <taxon>Pseudomonadati</taxon>
        <taxon>Pseudomonadota</taxon>
        <taxon>Gammaproteobacteria</taxon>
        <taxon>Pseudomonadales</taxon>
        <taxon>Marinobacteraceae</taxon>
        <taxon>Marinobacter</taxon>
    </lineage>
</organism>
<gene>
    <name evidence="2" type="ORF">FWJ25_06725</name>
</gene>
<evidence type="ECO:0000313" key="2">
    <source>
        <dbReference type="EMBL" id="KAA1175058.1"/>
    </source>
</evidence>
<dbReference type="EMBL" id="VTUU01000002">
    <property type="protein sequence ID" value="KAA1175058.1"/>
    <property type="molecule type" value="Genomic_DNA"/>
</dbReference>
<evidence type="ECO:0000259" key="1">
    <source>
        <dbReference type="Pfam" id="PF00535"/>
    </source>
</evidence>
<dbReference type="Gene3D" id="3.90.550.10">
    <property type="entry name" value="Spore Coat Polysaccharide Biosynthesis Protein SpsA, Chain A"/>
    <property type="match status" value="1"/>
</dbReference>
<keyword evidence="3" id="KW-1185">Reference proteome</keyword>
<dbReference type="PANTHER" id="PTHR43685:SF3">
    <property type="entry name" value="SLR2126 PROTEIN"/>
    <property type="match status" value="1"/>
</dbReference>
<evidence type="ECO:0000313" key="3">
    <source>
        <dbReference type="Proteomes" id="UP000323161"/>
    </source>
</evidence>
<feature type="domain" description="Glycosyltransferase 2-like" evidence="1">
    <location>
        <begin position="4"/>
        <end position="134"/>
    </location>
</feature>